<comment type="caution">
    <text evidence="9">The sequence shown here is derived from an EMBL/GenBank/DDBJ whole genome shotgun (WGS) entry which is preliminary data.</text>
</comment>
<dbReference type="AlphaFoldDB" id="A0AAV0U539"/>
<evidence type="ECO:0000259" key="7">
    <source>
        <dbReference type="PROSITE" id="PS50862"/>
    </source>
</evidence>
<protein>
    <recommendedName>
        <fullName evidence="2">histidine--tRNA ligase</fullName>
        <ecNumber evidence="2">6.1.1.21</ecNumber>
    </recommendedName>
    <alternativeName>
        <fullName evidence="4">Histidyl-tRNA synthetase</fullName>
    </alternativeName>
</protein>
<dbReference type="PROSITE" id="PS50862">
    <property type="entry name" value="AA_TRNA_LIGASE_II"/>
    <property type="match status" value="1"/>
</dbReference>
<evidence type="ECO:0000256" key="3">
    <source>
        <dbReference type="ARBA" id="ARBA00022741"/>
    </source>
</evidence>
<proteinExistence type="inferred from homology"/>
<dbReference type="InterPro" id="IPR045864">
    <property type="entry name" value="aa-tRNA-synth_II/BPL/LPL"/>
</dbReference>
<gene>
    <name evidence="8" type="ORF">PFR001_LOCUS4779</name>
    <name evidence="9" type="ORF">PFR002_LOCUS6236</name>
</gene>
<dbReference type="PIRSF" id="PIRSF001549">
    <property type="entry name" value="His-tRNA_synth"/>
    <property type="match status" value="1"/>
</dbReference>
<feature type="domain" description="Aminoacyl-transfer RNA synthetases class-II family profile" evidence="7">
    <location>
        <begin position="40"/>
        <end position="351"/>
    </location>
</feature>
<feature type="binding site" evidence="6">
    <location>
        <begin position="93"/>
        <end position="95"/>
    </location>
    <ligand>
        <name>L-histidine</name>
        <dbReference type="ChEBI" id="CHEBI:57595"/>
    </ligand>
</feature>
<dbReference type="SUPFAM" id="SSF55681">
    <property type="entry name" value="Class II aaRS and biotin synthetases"/>
    <property type="match status" value="1"/>
</dbReference>
<dbReference type="EMBL" id="CAKLBC010001059">
    <property type="protein sequence ID" value="CAH0489365.1"/>
    <property type="molecule type" value="Genomic_DNA"/>
</dbReference>
<dbReference type="Proteomes" id="UP001159659">
    <property type="component" value="Unassembled WGS sequence"/>
</dbReference>
<comment type="catalytic activity">
    <reaction evidence="5">
        <text>tRNA(His) + L-histidine + ATP = L-histidyl-tRNA(His) + AMP + diphosphate + H(+)</text>
        <dbReference type="Rhea" id="RHEA:17313"/>
        <dbReference type="Rhea" id="RHEA-COMP:9665"/>
        <dbReference type="Rhea" id="RHEA-COMP:9689"/>
        <dbReference type="ChEBI" id="CHEBI:15378"/>
        <dbReference type="ChEBI" id="CHEBI:30616"/>
        <dbReference type="ChEBI" id="CHEBI:33019"/>
        <dbReference type="ChEBI" id="CHEBI:57595"/>
        <dbReference type="ChEBI" id="CHEBI:78442"/>
        <dbReference type="ChEBI" id="CHEBI:78527"/>
        <dbReference type="ChEBI" id="CHEBI:456215"/>
        <dbReference type="EC" id="6.1.1.21"/>
    </reaction>
</comment>
<dbReference type="Pfam" id="PF13393">
    <property type="entry name" value="tRNA-synt_His"/>
    <property type="match status" value="1"/>
</dbReference>
<evidence type="ECO:0000313" key="10">
    <source>
        <dbReference type="Proteomes" id="UP001157938"/>
    </source>
</evidence>
<dbReference type="SUPFAM" id="SSF52954">
    <property type="entry name" value="Class II aaRS ABD-related"/>
    <property type="match status" value="1"/>
</dbReference>
<keyword evidence="10" id="KW-1185">Reference proteome</keyword>
<dbReference type="EMBL" id="CANTFK010000838">
    <property type="protein sequence ID" value="CAI5730281.1"/>
    <property type="molecule type" value="Genomic_DNA"/>
</dbReference>
<evidence type="ECO:0000256" key="2">
    <source>
        <dbReference type="ARBA" id="ARBA00012815"/>
    </source>
</evidence>
<dbReference type="InterPro" id="IPR006195">
    <property type="entry name" value="aa-tRNA-synth_II"/>
</dbReference>
<dbReference type="InterPro" id="IPR015807">
    <property type="entry name" value="His-tRNA-ligase"/>
</dbReference>
<feature type="binding site" evidence="6">
    <location>
        <begin position="274"/>
        <end position="275"/>
    </location>
    <ligand>
        <name>L-histidine</name>
        <dbReference type="ChEBI" id="CHEBI:57595"/>
    </ligand>
</feature>
<dbReference type="InterPro" id="IPR036621">
    <property type="entry name" value="Anticodon-bd_dom_sf"/>
</dbReference>
<dbReference type="PANTHER" id="PTHR43707">
    <property type="entry name" value="HISTIDYL-TRNA SYNTHETASE"/>
    <property type="match status" value="1"/>
</dbReference>
<dbReference type="InterPro" id="IPR004154">
    <property type="entry name" value="Anticodon-bd"/>
</dbReference>
<dbReference type="PANTHER" id="PTHR43707:SF1">
    <property type="entry name" value="HISTIDINE--TRNA LIGASE, MITOCHONDRIAL-RELATED"/>
    <property type="match status" value="1"/>
</dbReference>
<evidence type="ECO:0000256" key="1">
    <source>
        <dbReference type="ARBA" id="ARBA00008226"/>
    </source>
</evidence>
<comment type="similarity">
    <text evidence="1">Belongs to the class-II aminoacyl-tRNA synthetase family.</text>
</comment>
<name>A0AAV0U539_9STRA</name>
<evidence type="ECO:0000256" key="6">
    <source>
        <dbReference type="PIRSR" id="PIRSR001549-1"/>
    </source>
</evidence>
<dbReference type="GO" id="GO:0004821">
    <property type="term" value="F:histidine-tRNA ligase activity"/>
    <property type="evidence" value="ECO:0007669"/>
    <property type="project" value="UniProtKB-EC"/>
</dbReference>
<reference evidence="9" key="2">
    <citation type="submission" date="2022-12" db="EMBL/GenBank/DDBJ databases">
        <authorList>
            <person name="Webb A."/>
        </authorList>
    </citation>
    <scope>NUCLEOTIDE SEQUENCE</scope>
    <source>
        <strain evidence="9">Pf2</strain>
    </source>
</reference>
<feature type="binding site" evidence="6">
    <location>
        <position position="270"/>
    </location>
    <ligand>
        <name>L-histidine</name>
        <dbReference type="ChEBI" id="CHEBI:57595"/>
    </ligand>
</feature>
<evidence type="ECO:0000256" key="5">
    <source>
        <dbReference type="ARBA" id="ARBA00047639"/>
    </source>
</evidence>
<accession>A0AAV0U539</accession>
<evidence type="ECO:0000313" key="11">
    <source>
        <dbReference type="Proteomes" id="UP001159659"/>
    </source>
</evidence>
<dbReference type="Pfam" id="PF03129">
    <property type="entry name" value="HGTP_anticodon"/>
    <property type="match status" value="1"/>
</dbReference>
<evidence type="ECO:0000313" key="8">
    <source>
        <dbReference type="EMBL" id="CAH0489365.1"/>
    </source>
</evidence>
<dbReference type="Gene3D" id="3.30.930.10">
    <property type="entry name" value="Bira Bifunctional Protein, Domain 2"/>
    <property type="match status" value="1"/>
</dbReference>
<dbReference type="InterPro" id="IPR041715">
    <property type="entry name" value="HisRS-like_core"/>
</dbReference>
<dbReference type="Proteomes" id="UP001157938">
    <property type="component" value="Unassembled WGS sequence"/>
</dbReference>
<sequence length="440" mass="49268">MRRWLSVPPEAKVIINRVRGTRDLLVDESQRHRDVINELQRIVERFGFRSIQTPLLEYTDLFSRSLGGGSDIVMKEMYTFKDNSDKSVTLRPEGTAGIMRTLVSNNLLFSLPQKLSYSGSMFRYERPQRGRYREFQQFGVEYVGSSGPSVDAEVIAMASDALDALGIKNKVVLELNSLGDNESRAKYRMALEEFFSKRKEDLSVDSVNRLERGSVLRILDSKSEIDQKLVADAPQLSEFLSDESKRRFDSVLNGLDALGVSYLQNPRLVRGLDYYSNTVFEFVERRSANASDKEEAPRGGFAVLAGGCYDGLAESLGGPATACVGWAAGVDRLNLLCEMPAKTIVSIAVVPVLAGNESNRVLHEAMRIAQTLRQRDLMVHFCHGRGNMKKLMKAAERCGSTYAVIIGRAEIDKQHVKVKNLEKREEVEIPTAKLSSFEFC</sequence>
<reference evidence="8 10" key="1">
    <citation type="submission" date="2021-11" db="EMBL/GenBank/DDBJ databases">
        <authorList>
            <person name="Islam A."/>
            <person name="Islam S."/>
            <person name="Flora M.S."/>
            <person name="Rahman M."/>
            <person name="Ziaur R.M."/>
            <person name="Epstein J.H."/>
            <person name="Hassan M."/>
            <person name="Klassen M."/>
            <person name="Woodard K."/>
            <person name="Webb A."/>
            <person name="Webby R.J."/>
            <person name="El Zowalaty M.E."/>
        </authorList>
    </citation>
    <scope>NUCLEOTIDE SEQUENCE [LARGE SCALE GENOMIC DNA]</scope>
    <source>
        <strain evidence="8">Pf1</strain>
    </source>
</reference>
<dbReference type="GO" id="GO:0005737">
    <property type="term" value="C:cytoplasm"/>
    <property type="evidence" value="ECO:0007669"/>
    <property type="project" value="InterPro"/>
</dbReference>
<evidence type="ECO:0000313" key="9">
    <source>
        <dbReference type="EMBL" id="CAI5730281.1"/>
    </source>
</evidence>
<evidence type="ECO:0000256" key="4">
    <source>
        <dbReference type="ARBA" id="ARBA00030619"/>
    </source>
</evidence>
<dbReference type="CDD" id="cd00773">
    <property type="entry name" value="HisRS-like_core"/>
    <property type="match status" value="1"/>
</dbReference>
<dbReference type="NCBIfam" id="TIGR00442">
    <property type="entry name" value="hisS"/>
    <property type="match status" value="1"/>
</dbReference>
<organism evidence="9 11">
    <name type="scientific">Peronospora farinosa</name>
    <dbReference type="NCBI Taxonomy" id="134698"/>
    <lineage>
        <taxon>Eukaryota</taxon>
        <taxon>Sar</taxon>
        <taxon>Stramenopiles</taxon>
        <taxon>Oomycota</taxon>
        <taxon>Peronosporomycetes</taxon>
        <taxon>Peronosporales</taxon>
        <taxon>Peronosporaceae</taxon>
        <taxon>Peronospora</taxon>
    </lineage>
</organism>
<dbReference type="GO" id="GO:0005524">
    <property type="term" value="F:ATP binding"/>
    <property type="evidence" value="ECO:0007669"/>
    <property type="project" value="InterPro"/>
</dbReference>
<dbReference type="InterPro" id="IPR004516">
    <property type="entry name" value="HisRS/HisZ"/>
</dbReference>
<dbReference type="Gene3D" id="3.40.50.800">
    <property type="entry name" value="Anticodon-binding domain"/>
    <property type="match status" value="1"/>
</dbReference>
<feature type="binding site" evidence="6">
    <location>
        <position position="141"/>
    </location>
    <ligand>
        <name>L-histidine</name>
        <dbReference type="ChEBI" id="CHEBI:57595"/>
    </ligand>
</feature>
<keyword evidence="3" id="KW-0547">Nucleotide-binding</keyword>
<feature type="binding site" evidence="6">
    <location>
        <position position="137"/>
    </location>
    <ligand>
        <name>L-histidine</name>
        <dbReference type="ChEBI" id="CHEBI:57595"/>
    </ligand>
</feature>
<dbReference type="GO" id="GO:0006427">
    <property type="term" value="P:histidyl-tRNA aminoacylation"/>
    <property type="evidence" value="ECO:0007669"/>
    <property type="project" value="InterPro"/>
</dbReference>
<dbReference type="HAMAP" id="MF_00127">
    <property type="entry name" value="His_tRNA_synth"/>
    <property type="match status" value="1"/>
</dbReference>
<feature type="binding site" evidence="6">
    <location>
        <position position="123"/>
    </location>
    <ligand>
        <name>L-histidine</name>
        <dbReference type="ChEBI" id="CHEBI:57595"/>
    </ligand>
</feature>
<dbReference type="EC" id="6.1.1.21" evidence="2"/>